<dbReference type="Gene3D" id="3.90.1300.10">
    <property type="entry name" value="Amidase signature (AS) domain"/>
    <property type="match status" value="1"/>
</dbReference>
<keyword evidence="4" id="KW-1185">Reference proteome</keyword>
<dbReference type="SUPFAM" id="SSF75304">
    <property type="entry name" value="Amidase signature (AS) enzymes"/>
    <property type="match status" value="1"/>
</dbReference>
<dbReference type="Pfam" id="PF01425">
    <property type="entry name" value="Amidase"/>
    <property type="match status" value="1"/>
</dbReference>
<dbReference type="PROSITE" id="PS00571">
    <property type="entry name" value="AMIDASES"/>
    <property type="match status" value="1"/>
</dbReference>
<dbReference type="RefSeq" id="WP_094847726.1">
    <property type="nucleotide sequence ID" value="NZ_NEVJ01000003.1"/>
</dbReference>
<evidence type="ECO:0000313" key="3">
    <source>
        <dbReference type="EMBL" id="OZI19045.1"/>
    </source>
</evidence>
<dbReference type="PANTHER" id="PTHR11895">
    <property type="entry name" value="TRANSAMIDASE"/>
    <property type="match status" value="1"/>
</dbReference>
<organism evidence="3 4">
    <name type="scientific">Bordetella genomosp. 9</name>
    <dbReference type="NCBI Taxonomy" id="1416803"/>
    <lineage>
        <taxon>Bacteria</taxon>
        <taxon>Pseudomonadati</taxon>
        <taxon>Pseudomonadota</taxon>
        <taxon>Betaproteobacteria</taxon>
        <taxon>Burkholderiales</taxon>
        <taxon>Alcaligenaceae</taxon>
        <taxon>Bordetella</taxon>
    </lineage>
</organism>
<protein>
    <recommendedName>
        <fullName evidence="2">Amidase domain-containing protein</fullName>
    </recommendedName>
</protein>
<accession>A0A261R1X5</accession>
<feature type="domain" description="Amidase" evidence="2">
    <location>
        <begin position="140"/>
        <end position="562"/>
    </location>
</feature>
<comment type="caution">
    <text evidence="3">The sequence shown here is derived from an EMBL/GenBank/DDBJ whole genome shotgun (WGS) entry which is preliminary data.</text>
</comment>
<feature type="region of interest" description="Disordered" evidence="1">
    <location>
        <begin position="78"/>
        <end position="119"/>
    </location>
</feature>
<reference evidence="3" key="1">
    <citation type="submission" date="2017-05" db="EMBL/GenBank/DDBJ databases">
        <title>Complete and WGS of Bordetella genogroups.</title>
        <authorList>
            <person name="Spilker T."/>
            <person name="Lipuma J."/>
        </authorList>
    </citation>
    <scope>NUCLEOTIDE SEQUENCE</scope>
    <source>
        <strain evidence="3">AU21707</strain>
    </source>
</reference>
<dbReference type="InterPro" id="IPR000120">
    <property type="entry name" value="Amidase"/>
</dbReference>
<sequence>MNRTVEAGGDGLPEMEAAVAAMTPRLHGLVSRTDPGQVAAEVLRLNDAVREGVRDRLTPGLHPQDYPGSMMRMRDAMAAGPVADAAPEPASASASGSASTPASVSASASPSASPGLGQGHASLAHVSALIRRGETSAEALTRQALARAAEVQPVLNPFIAIWAERALEQARERDRELARGRWRGPLHGIPLAHKDCYTRAGLPMTVGSKVLPDTPGEADAAVLQRLDAAGAVDLGPLNLNEMVSGPTGQNPHWGDCCNAHDPTRVAGGSSSGSAVAVAAGAVYGSLGSDTGGSIRTPASMNGVYGLKTTYGLVSRRGCFPRAWSLDCIGPLARSALDCGLILQAVAGHDAGDPTSVDAPVPDYASAIAAGAPGSRVALLDGLEPYDDAIAGALEAFMKRAASVFGAAVRARFHDLPACYAMGDVIAKVEGATIHAEWMRRTPERYSQAVYSRTEAGLHIPAVRYAEALLARSKLVEAWLSGPMAQADVLVCPTIPIQVPTRAEADMEGKGRVFGVVAAITRLTRAFNYLGLPVLSVPIGTDGNGMPIGAQLIGRPLSEARLLAVAHALAQP</sequence>
<evidence type="ECO:0000313" key="4">
    <source>
        <dbReference type="Proteomes" id="UP000216857"/>
    </source>
</evidence>
<dbReference type="InterPro" id="IPR023631">
    <property type="entry name" value="Amidase_dom"/>
</dbReference>
<dbReference type="AlphaFoldDB" id="A0A261R1X5"/>
<dbReference type="PANTHER" id="PTHR11895:SF176">
    <property type="entry name" value="AMIDASE AMID-RELATED"/>
    <property type="match status" value="1"/>
</dbReference>
<evidence type="ECO:0000259" key="2">
    <source>
        <dbReference type="Pfam" id="PF01425"/>
    </source>
</evidence>
<feature type="compositionally biased region" description="Low complexity" evidence="1">
    <location>
        <begin position="78"/>
        <end position="114"/>
    </location>
</feature>
<name>A0A261R1X5_9BORD</name>
<dbReference type="OrthoDB" id="112488at2"/>
<dbReference type="Proteomes" id="UP000216857">
    <property type="component" value="Unassembled WGS sequence"/>
</dbReference>
<dbReference type="GO" id="GO:0003824">
    <property type="term" value="F:catalytic activity"/>
    <property type="evidence" value="ECO:0007669"/>
    <property type="project" value="InterPro"/>
</dbReference>
<dbReference type="InterPro" id="IPR036928">
    <property type="entry name" value="AS_sf"/>
</dbReference>
<dbReference type="InterPro" id="IPR020556">
    <property type="entry name" value="Amidase_CS"/>
</dbReference>
<gene>
    <name evidence="3" type="ORF">CAL26_15390</name>
</gene>
<dbReference type="EMBL" id="NEVJ01000003">
    <property type="protein sequence ID" value="OZI19045.1"/>
    <property type="molecule type" value="Genomic_DNA"/>
</dbReference>
<proteinExistence type="predicted"/>
<evidence type="ECO:0000256" key="1">
    <source>
        <dbReference type="SAM" id="MobiDB-lite"/>
    </source>
</evidence>